<dbReference type="EMBL" id="CDMZ01004512">
    <property type="protein sequence ID" value="CEM49966.1"/>
    <property type="molecule type" value="Genomic_DNA"/>
</dbReference>
<sequence length="148" mass="16496">MASANVWDTYVAFTGGFNEMDSRTFVKLCRDSGLLDKKFSQTDADLLFVKSKGKGLRWVTFEQFQQMLSVIAERRGVTVEAIVSKINACGGPKLNNPTIARPVRFYDDRSTYTGTWKHGGPSVKEQKYSDLSELCNRAPATTRGTNQA</sequence>
<evidence type="ECO:0000313" key="2">
    <source>
        <dbReference type="EMBL" id="CEM49966.1"/>
    </source>
</evidence>
<name>A0A0G4HZI8_9ALVE</name>
<dbReference type="GO" id="GO:0015631">
    <property type="term" value="F:tubulin binding"/>
    <property type="evidence" value="ECO:0007669"/>
    <property type="project" value="InterPro"/>
</dbReference>
<dbReference type="Gene3D" id="1.10.238.10">
    <property type="entry name" value="EF-hand"/>
    <property type="match status" value="1"/>
</dbReference>
<dbReference type="PANTHER" id="PTHR12932:SF9">
    <property type="entry name" value="TUBULIN POLYMERIZATION-PROMOTING PROTEIN HOMOLOG"/>
    <property type="match status" value="1"/>
</dbReference>
<dbReference type="GO" id="GO:0005874">
    <property type="term" value="C:microtubule"/>
    <property type="evidence" value="ECO:0007669"/>
    <property type="project" value="TreeGrafter"/>
</dbReference>
<dbReference type="GO" id="GO:0001578">
    <property type="term" value="P:microtubule bundle formation"/>
    <property type="evidence" value="ECO:0007669"/>
    <property type="project" value="TreeGrafter"/>
</dbReference>
<dbReference type="PhylomeDB" id="A0A0G4HZI8"/>
<dbReference type="GO" id="GO:0046785">
    <property type="term" value="P:microtubule polymerization"/>
    <property type="evidence" value="ECO:0007669"/>
    <property type="project" value="InterPro"/>
</dbReference>
<evidence type="ECO:0008006" key="3">
    <source>
        <dbReference type="Google" id="ProtNLM"/>
    </source>
</evidence>
<accession>A0A0G4HZI8</accession>
<dbReference type="InterPro" id="IPR011992">
    <property type="entry name" value="EF-hand-dom_pair"/>
</dbReference>
<dbReference type="InterPro" id="IPR008907">
    <property type="entry name" value="TPP/p25"/>
</dbReference>
<reference evidence="2" key="1">
    <citation type="submission" date="2014-11" db="EMBL/GenBank/DDBJ databases">
        <authorList>
            <person name="Otto D Thomas"/>
            <person name="Naeem Raeece"/>
        </authorList>
    </citation>
    <scope>NUCLEOTIDE SEQUENCE</scope>
</reference>
<dbReference type="Pfam" id="PF05517">
    <property type="entry name" value="p25-alpha"/>
    <property type="match status" value="1"/>
</dbReference>
<comment type="similarity">
    <text evidence="1">Belongs to the TPPP family.</text>
</comment>
<gene>
    <name evidence="2" type="ORF">Cvel_9724</name>
</gene>
<dbReference type="AlphaFoldDB" id="A0A0G4HZI8"/>
<proteinExistence type="inferred from homology"/>
<dbReference type="VEuPathDB" id="CryptoDB:Cvel_9724"/>
<organism evidence="2">
    <name type="scientific">Chromera velia CCMP2878</name>
    <dbReference type="NCBI Taxonomy" id="1169474"/>
    <lineage>
        <taxon>Eukaryota</taxon>
        <taxon>Sar</taxon>
        <taxon>Alveolata</taxon>
        <taxon>Colpodellida</taxon>
        <taxon>Chromeraceae</taxon>
        <taxon>Chromera</taxon>
    </lineage>
</organism>
<protein>
    <recommendedName>
        <fullName evidence="3">EF-hand domain-containing protein</fullName>
    </recommendedName>
</protein>
<dbReference type="GO" id="GO:0032273">
    <property type="term" value="P:positive regulation of protein polymerization"/>
    <property type="evidence" value="ECO:0007669"/>
    <property type="project" value="TreeGrafter"/>
</dbReference>
<dbReference type="PANTHER" id="PTHR12932">
    <property type="entry name" value="P25 ALPHA-RELATED"/>
    <property type="match status" value="1"/>
</dbReference>
<dbReference type="SUPFAM" id="SSF47473">
    <property type="entry name" value="EF-hand"/>
    <property type="match status" value="1"/>
</dbReference>
<evidence type="ECO:0000256" key="1">
    <source>
        <dbReference type="ARBA" id="ARBA00010994"/>
    </source>
</evidence>